<feature type="transmembrane region" description="Helical" evidence="6">
    <location>
        <begin position="215"/>
        <end position="237"/>
    </location>
</feature>
<evidence type="ECO:0000313" key="8">
    <source>
        <dbReference type="Proteomes" id="UP001597467"/>
    </source>
</evidence>
<comment type="caution">
    <text evidence="7">The sequence shown here is derived from an EMBL/GenBank/DDBJ whole genome shotgun (WGS) entry which is preliminary data.</text>
</comment>
<dbReference type="RefSeq" id="WP_379904243.1">
    <property type="nucleotide sequence ID" value="NZ_JBHULM010000011.1"/>
</dbReference>
<evidence type="ECO:0000256" key="6">
    <source>
        <dbReference type="SAM" id="Phobius"/>
    </source>
</evidence>
<keyword evidence="5 6" id="KW-0472">Membrane</keyword>
<evidence type="ECO:0000256" key="1">
    <source>
        <dbReference type="ARBA" id="ARBA00004651"/>
    </source>
</evidence>
<evidence type="ECO:0000256" key="5">
    <source>
        <dbReference type="ARBA" id="ARBA00023136"/>
    </source>
</evidence>
<evidence type="ECO:0000256" key="3">
    <source>
        <dbReference type="ARBA" id="ARBA00022692"/>
    </source>
</evidence>
<dbReference type="NCBIfam" id="TIGR00374">
    <property type="entry name" value="flippase-like domain"/>
    <property type="match status" value="1"/>
</dbReference>
<feature type="transmembrane region" description="Helical" evidence="6">
    <location>
        <begin position="289"/>
        <end position="316"/>
    </location>
</feature>
<accession>A0ABW5K4B8</accession>
<sequence length="325" mass="37030">MSDNKKSFLKKIKLILPIVLAVFFGWLTFSKLPISEIIPYFKSANYWWIALGLVFGILSHLSRAYRWNYLLKPMGYSIKAPNSIMAIFIAYLANYGVPRSGEVLRAAVATNYENIPFEKSFGTIVTERIFDLIMMLIICVITLFFQFDFIYNLLIEKFNPIKLIGIFLILCLLFIFFVFYVKKSKSKIANKIKDFTIGLLEGITSVSKMKHKGAFIFHTIFIWLMYVLMFYITSFAISELQGAPFPSMIVAFIAASFTIATTNGGVFFYPAAVLSALTLFGLAEEPSYAFGWIIWSSQTLIIIVIGVLSFIFLPIYNKIKIKVSK</sequence>
<feature type="transmembrane region" description="Helical" evidence="6">
    <location>
        <begin position="46"/>
        <end position="65"/>
    </location>
</feature>
<proteinExistence type="predicted"/>
<evidence type="ECO:0000256" key="4">
    <source>
        <dbReference type="ARBA" id="ARBA00022989"/>
    </source>
</evidence>
<protein>
    <submittedName>
        <fullName evidence="7">Lysylphosphatidylglycerol synthase transmembrane domain-containing protein</fullName>
    </submittedName>
</protein>
<feature type="transmembrane region" description="Helical" evidence="6">
    <location>
        <begin position="163"/>
        <end position="181"/>
    </location>
</feature>
<organism evidence="7 8">
    <name type="scientific">Lacinutrix gracilariae</name>
    <dbReference type="NCBI Taxonomy" id="1747198"/>
    <lineage>
        <taxon>Bacteria</taxon>
        <taxon>Pseudomonadati</taxon>
        <taxon>Bacteroidota</taxon>
        <taxon>Flavobacteriia</taxon>
        <taxon>Flavobacteriales</taxon>
        <taxon>Flavobacteriaceae</taxon>
        <taxon>Lacinutrix</taxon>
    </lineage>
</organism>
<evidence type="ECO:0000313" key="7">
    <source>
        <dbReference type="EMBL" id="MFD2542898.1"/>
    </source>
</evidence>
<dbReference type="InterPro" id="IPR022791">
    <property type="entry name" value="L-PG_synthase/AglD"/>
</dbReference>
<evidence type="ECO:0000256" key="2">
    <source>
        <dbReference type="ARBA" id="ARBA00022475"/>
    </source>
</evidence>
<keyword evidence="2" id="KW-1003">Cell membrane</keyword>
<dbReference type="PANTHER" id="PTHR39087">
    <property type="entry name" value="UPF0104 MEMBRANE PROTEIN MJ1595"/>
    <property type="match status" value="1"/>
</dbReference>
<feature type="transmembrane region" description="Helical" evidence="6">
    <location>
        <begin position="12"/>
        <end position="34"/>
    </location>
</feature>
<comment type="subcellular location">
    <subcellularLocation>
        <location evidence="1">Cell membrane</location>
        <topology evidence="1">Multi-pass membrane protein</topology>
    </subcellularLocation>
</comment>
<gene>
    <name evidence="7" type="ORF">ACFSSB_11260</name>
</gene>
<keyword evidence="8" id="KW-1185">Reference proteome</keyword>
<dbReference type="Pfam" id="PF03706">
    <property type="entry name" value="LPG_synthase_TM"/>
    <property type="match status" value="1"/>
</dbReference>
<feature type="transmembrane region" description="Helical" evidence="6">
    <location>
        <begin position="129"/>
        <end position="151"/>
    </location>
</feature>
<dbReference type="Proteomes" id="UP001597467">
    <property type="component" value="Unassembled WGS sequence"/>
</dbReference>
<dbReference type="EMBL" id="JBHULM010000011">
    <property type="protein sequence ID" value="MFD2542898.1"/>
    <property type="molecule type" value="Genomic_DNA"/>
</dbReference>
<keyword evidence="3 6" id="KW-0812">Transmembrane</keyword>
<reference evidence="8" key="1">
    <citation type="journal article" date="2019" name="Int. J. Syst. Evol. Microbiol.">
        <title>The Global Catalogue of Microorganisms (GCM) 10K type strain sequencing project: providing services to taxonomists for standard genome sequencing and annotation.</title>
        <authorList>
            <consortium name="The Broad Institute Genomics Platform"/>
            <consortium name="The Broad Institute Genome Sequencing Center for Infectious Disease"/>
            <person name="Wu L."/>
            <person name="Ma J."/>
        </authorList>
    </citation>
    <scope>NUCLEOTIDE SEQUENCE [LARGE SCALE GENOMIC DNA]</scope>
    <source>
        <strain evidence="8">KCTC 42808</strain>
    </source>
</reference>
<dbReference type="PANTHER" id="PTHR39087:SF2">
    <property type="entry name" value="UPF0104 MEMBRANE PROTEIN MJ1595"/>
    <property type="match status" value="1"/>
</dbReference>
<name>A0ABW5K4B8_9FLAO</name>
<keyword evidence="4 6" id="KW-1133">Transmembrane helix</keyword>